<reference evidence="9 10" key="1">
    <citation type="submission" date="2018-06" db="EMBL/GenBank/DDBJ databases">
        <title>Genomic Encyclopedia of Archaeal and Bacterial Type Strains, Phase II (KMG-II): from individual species to whole genera.</title>
        <authorList>
            <person name="Goeker M."/>
        </authorList>
    </citation>
    <scope>NUCLEOTIDE SEQUENCE [LARGE SCALE GENOMIC DNA]</scope>
    <source>
        <strain evidence="9 10">DSM 22009</strain>
    </source>
</reference>
<dbReference type="NCBIfam" id="TIGR01727">
    <property type="entry name" value="oligo_HPY"/>
    <property type="match status" value="1"/>
</dbReference>
<dbReference type="GO" id="GO:0016887">
    <property type="term" value="F:ATP hydrolysis activity"/>
    <property type="evidence" value="ECO:0007669"/>
    <property type="project" value="InterPro"/>
</dbReference>
<evidence type="ECO:0000259" key="8">
    <source>
        <dbReference type="PROSITE" id="PS50893"/>
    </source>
</evidence>
<keyword evidence="4" id="KW-1003">Cell membrane</keyword>
<evidence type="ECO:0000256" key="2">
    <source>
        <dbReference type="ARBA" id="ARBA00005417"/>
    </source>
</evidence>
<dbReference type="InterPro" id="IPR003439">
    <property type="entry name" value="ABC_transporter-like_ATP-bd"/>
</dbReference>
<dbReference type="PROSITE" id="PS50893">
    <property type="entry name" value="ABC_TRANSPORTER_2"/>
    <property type="match status" value="1"/>
</dbReference>
<keyword evidence="6 9" id="KW-0067">ATP-binding</keyword>
<name>A0A2W7PZH7_9RHOB</name>
<keyword evidence="3" id="KW-0813">Transport</keyword>
<dbReference type="PROSITE" id="PS00211">
    <property type="entry name" value="ABC_TRANSPORTER_1"/>
    <property type="match status" value="1"/>
</dbReference>
<protein>
    <submittedName>
        <fullName evidence="9">Peptide/nickel transport system ATP-binding protein/oligopeptide transport system ATP-binding protein</fullName>
    </submittedName>
</protein>
<dbReference type="GO" id="GO:0005524">
    <property type="term" value="F:ATP binding"/>
    <property type="evidence" value="ECO:0007669"/>
    <property type="project" value="UniProtKB-KW"/>
</dbReference>
<dbReference type="GO" id="GO:0005886">
    <property type="term" value="C:plasma membrane"/>
    <property type="evidence" value="ECO:0007669"/>
    <property type="project" value="UniProtKB-SubCell"/>
</dbReference>
<keyword evidence="10" id="KW-1185">Reference proteome</keyword>
<dbReference type="CDD" id="cd03257">
    <property type="entry name" value="ABC_NikE_OppD_transporters"/>
    <property type="match status" value="1"/>
</dbReference>
<dbReference type="InterPro" id="IPR017871">
    <property type="entry name" value="ABC_transporter-like_CS"/>
</dbReference>
<proteinExistence type="inferred from homology"/>
<evidence type="ECO:0000256" key="1">
    <source>
        <dbReference type="ARBA" id="ARBA00004417"/>
    </source>
</evidence>
<dbReference type="InterPro" id="IPR003593">
    <property type="entry name" value="AAA+_ATPase"/>
</dbReference>
<dbReference type="PANTHER" id="PTHR43297:SF2">
    <property type="entry name" value="DIPEPTIDE TRANSPORT ATP-BINDING PROTEIN DPPD"/>
    <property type="match status" value="1"/>
</dbReference>
<dbReference type="EMBL" id="QKZL01000012">
    <property type="protein sequence ID" value="PZX14939.1"/>
    <property type="molecule type" value="Genomic_DNA"/>
</dbReference>
<gene>
    <name evidence="9" type="ORF">LX81_02790</name>
</gene>
<dbReference type="InterPro" id="IPR013563">
    <property type="entry name" value="Oligopep_ABC_C"/>
</dbReference>
<evidence type="ECO:0000256" key="4">
    <source>
        <dbReference type="ARBA" id="ARBA00022475"/>
    </source>
</evidence>
<feature type="domain" description="ABC transporter" evidence="8">
    <location>
        <begin position="7"/>
        <end position="254"/>
    </location>
</feature>
<evidence type="ECO:0000256" key="7">
    <source>
        <dbReference type="ARBA" id="ARBA00023136"/>
    </source>
</evidence>
<dbReference type="OrthoDB" id="9782308at2"/>
<dbReference type="GO" id="GO:0055085">
    <property type="term" value="P:transmembrane transport"/>
    <property type="evidence" value="ECO:0007669"/>
    <property type="project" value="UniProtKB-ARBA"/>
</dbReference>
<accession>A0A2W7PZH7</accession>
<dbReference type="FunFam" id="3.40.50.300:FF:000016">
    <property type="entry name" value="Oligopeptide ABC transporter ATP-binding component"/>
    <property type="match status" value="1"/>
</dbReference>
<dbReference type="Pfam" id="PF00005">
    <property type="entry name" value="ABC_tran"/>
    <property type="match status" value="1"/>
</dbReference>
<dbReference type="InterPro" id="IPR050388">
    <property type="entry name" value="ABC_Ni/Peptide_Import"/>
</dbReference>
<comment type="similarity">
    <text evidence="2">Belongs to the ABC transporter superfamily.</text>
</comment>
<dbReference type="PANTHER" id="PTHR43297">
    <property type="entry name" value="OLIGOPEPTIDE TRANSPORT ATP-BINDING PROTEIN APPD"/>
    <property type="match status" value="1"/>
</dbReference>
<dbReference type="Gene3D" id="3.40.50.300">
    <property type="entry name" value="P-loop containing nucleotide triphosphate hydrolases"/>
    <property type="match status" value="1"/>
</dbReference>
<dbReference type="AlphaFoldDB" id="A0A2W7PZH7"/>
<dbReference type="GO" id="GO:0015833">
    <property type="term" value="P:peptide transport"/>
    <property type="evidence" value="ECO:0007669"/>
    <property type="project" value="InterPro"/>
</dbReference>
<evidence type="ECO:0000313" key="9">
    <source>
        <dbReference type="EMBL" id="PZX14939.1"/>
    </source>
</evidence>
<dbReference type="Proteomes" id="UP000248916">
    <property type="component" value="Unassembled WGS sequence"/>
</dbReference>
<dbReference type="SMART" id="SM00382">
    <property type="entry name" value="AAA"/>
    <property type="match status" value="1"/>
</dbReference>
<keyword evidence="7" id="KW-0472">Membrane</keyword>
<sequence>MSSAALLEVEDLTLHRGGNRILDHVTLSLAPGETLALVGESGAGKSTIATALMGLLGPKDARIEGHARLEGQGELLGMPERRWSKLRGRRLSMIFQDAGSALNPCFTVGRQLVTVLRRNLGLSRTAARARALELFERVGINDAEARLSAYPHQLSGGMQQRVMVAIALACNPDLLFADEPTSALDVTIQAQIIRLILDETRTRGASCIFVLHDLALASQSCDRIVVLYAGQVVESGVTAEILEAPRHPYTAQLKSCVLEIGTRDLDPPEGSVGSYAAMPKGCRFARRCPRALPRCAEERPPLVPAPDGDRALACWNPL</sequence>
<dbReference type="InterPro" id="IPR027417">
    <property type="entry name" value="P-loop_NTPase"/>
</dbReference>
<dbReference type="RefSeq" id="WP_111537895.1">
    <property type="nucleotide sequence ID" value="NZ_QKZL01000012.1"/>
</dbReference>
<evidence type="ECO:0000256" key="3">
    <source>
        <dbReference type="ARBA" id="ARBA00022448"/>
    </source>
</evidence>
<comment type="subcellular location">
    <subcellularLocation>
        <location evidence="1">Cell inner membrane</location>
        <topology evidence="1">Peripheral membrane protein</topology>
    </subcellularLocation>
</comment>
<evidence type="ECO:0000313" key="10">
    <source>
        <dbReference type="Proteomes" id="UP000248916"/>
    </source>
</evidence>
<keyword evidence="5" id="KW-0547">Nucleotide-binding</keyword>
<organism evidence="9 10">
    <name type="scientific">Palleronia aestuarii</name>
    <dbReference type="NCBI Taxonomy" id="568105"/>
    <lineage>
        <taxon>Bacteria</taxon>
        <taxon>Pseudomonadati</taxon>
        <taxon>Pseudomonadota</taxon>
        <taxon>Alphaproteobacteria</taxon>
        <taxon>Rhodobacterales</taxon>
        <taxon>Roseobacteraceae</taxon>
        <taxon>Palleronia</taxon>
    </lineage>
</organism>
<comment type="caution">
    <text evidence="9">The sequence shown here is derived from an EMBL/GenBank/DDBJ whole genome shotgun (WGS) entry which is preliminary data.</text>
</comment>
<dbReference type="Pfam" id="PF08352">
    <property type="entry name" value="oligo_HPY"/>
    <property type="match status" value="1"/>
</dbReference>
<evidence type="ECO:0000256" key="6">
    <source>
        <dbReference type="ARBA" id="ARBA00022840"/>
    </source>
</evidence>
<evidence type="ECO:0000256" key="5">
    <source>
        <dbReference type="ARBA" id="ARBA00022741"/>
    </source>
</evidence>
<dbReference type="SUPFAM" id="SSF52540">
    <property type="entry name" value="P-loop containing nucleoside triphosphate hydrolases"/>
    <property type="match status" value="1"/>
</dbReference>